<dbReference type="GO" id="GO:0046872">
    <property type="term" value="F:metal ion binding"/>
    <property type="evidence" value="ECO:0007669"/>
    <property type="project" value="UniProtKB-KW"/>
</dbReference>
<evidence type="ECO:0000256" key="1">
    <source>
        <dbReference type="ARBA" id="ARBA00008023"/>
    </source>
</evidence>
<comment type="similarity">
    <text evidence="1 10 11">Belongs to the HAM1 NTPase family.</text>
</comment>
<keyword evidence="7 10" id="KW-0546">Nucleotide metabolism</keyword>
<evidence type="ECO:0000313" key="12">
    <source>
        <dbReference type="EMBL" id="PIW66970.1"/>
    </source>
</evidence>
<dbReference type="NCBIfam" id="TIGR00042">
    <property type="entry name" value="RdgB/HAM1 family non-canonical purine NTP pyrophosphatase"/>
    <property type="match status" value="1"/>
</dbReference>
<dbReference type="GO" id="GO:0017111">
    <property type="term" value="F:ribonucleoside triphosphate phosphatase activity"/>
    <property type="evidence" value="ECO:0007669"/>
    <property type="project" value="InterPro"/>
</dbReference>
<dbReference type="PANTHER" id="PTHR11067:SF9">
    <property type="entry name" value="INOSINE TRIPHOSPHATE PYROPHOSPHATASE"/>
    <property type="match status" value="1"/>
</dbReference>
<comment type="caution">
    <text evidence="10">Lacks conserved residue(s) required for the propagation of feature annotation.</text>
</comment>
<dbReference type="Pfam" id="PF01725">
    <property type="entry name" value="Ham1p_like"/>
    <property type="match status" value="1"/>
</dbReference>
<dbReference type="InterPro" id="IPR002637">
    <property type="entry name" value="RdgB/HAM1"/>
</dbReference>
<feature type="binding site" evidence="10">
    <location>
        <begin position="157"/>
        <end position="160"/>
    </location>
    <ligand>
        <name>substrate</name>
    </ligand>
</feature>
<comment type="catalytic activity">
    <reaction evidence="9 10">
        <text>XTP + H2O = XMP + diphosphate + H(+)</text>
        <dbReference type="Rhea" id="RHEA:28610"/>
        <dbReference type="ChEBI" id="CHEBI:15377"/>
        <dbReference type="ChEBI" id="CHEBI:15378"/>
        <dbReference type="ChEBI" id="CHEBI:33019"/>
        <dbReference type="ChEBI" id="CHEBI:57464"/>
        <dbReference type="ChEBI" id="CHEBI:61314"/>
        <dbReference type="EC" id="3.6.1.66"/>
    </reaction>
</comment>
<evidence type="ECO:0000313" key="13">
    <source>
        <dbReference type="Proteomes" id="UP000231267"/>
    </source>
</evidence>
<dbReference type="Gene3D" id="3.90.950.10">
    <property type="match status" value="1"/>
</dbReference>
<feature type="active site" description="Proton acceptor" evidence="10">
    <location>
        <position position="74"/>
    </location>
</feature>
<feature type="binding site" evidence="10">
    <location>
        <begin position="185"/>
        <end position="186"/>
    </location>
    <ligand>
        <name>substrate</name>
    </ligand>
</feature>
<keyword evidence="5 10" id="KW-0378">Hydrolase</keyword>
<dbReference type="HAMAP" id="MF_01405">
    <property type="entry name" value="Non_canon_purine_NTPase"/>
    <property type="match status" value="1"/>
</dbReference>
<reference evidence="12 13" key="1">
    <citation type="submission" date="2017-09" db="EMBL/GenBank/DDBJ databases">
        <title>Depth-based differentiation of microbial function through sediment-hosted aquifers and enrichment of novel symbionts in the deep terrestrial subsurface.</title>
        <authorList>
            <person name="Probst A.J."/>
            <person name="Ladd B."/>
            <person name="Jarett J.K."/>
            <person name="Geller-Mcgrath D.E."/>
            <person name="Sieber C.M."/>
            <person name="Emerson J.B."/>
            <person name="Anantharaman K."/>
            <person name="Thomas B.C."/>
            <person name="Malmstrom R."/>
            <person name="Stieglmeier M."/>
            <person name="Klingl A."/>
            <person name="Woyke T."/>
            <person name="Ryan C.M."/>
            <person name="Banfield J.F."/>
        </authorList>
    </citation>
    <scope>NUCLEOTIDE SEQUENCE [LARGE SCALE GENOMIC DNA]</scope>
    <source>
        <strain evidence="12">CG12_big_fil_rev_8_21_14_0_65_43_15</strain>
    </source>
</reference>
<dbReference type="SUPFAM" id="SSF52972">
    <property type="entry name" value="ITPase-like"/>
    <property type="match status" value="1"/>
</dbReference>
<gene>
    <name evidence="12" type="ORF">COW11_00570</name>
</gene>
<evidence type="ECO:0000256" key="4">
    <source>
        <dbReference type="ARBA" id="ARBA00022741"/>
    </source>
</evidence>
<dbReference type="EC" id="3.6.1.66" evidence="10"/>
<feature type="binding site" evidence="10">
    <location>
        <position position="75"/>
    </location>
    <ligand>
        <name>substrate</name>
    </ligand>
</feature>
<dbReference type="PANTHER" id="PTHR11067">
    <property type="entry name" value="INOSINE TRIPHOSPHATE PYROPHOSPHATASE/HAM1 PROTEIN"/>
    <property type="match status" value="1"/>
</dbReference>
<evidence type="ECO:0000256" key="5">
    <source>
        <dbReference type="ARBA" id="ARBA00022801"/>
    </source>
</evidence>
<dbReference type="GO" id="GO:0036220">
    <property type="term" value="F:ITP diphosphatase activity"/>
    <property type="evidence" value="ECO:0007669"/>
    <property type="project" value="UniProtKB-UniRule"/>
</dbReference>
<evidence type="ECO:0000256" key="6">
    <source>
        <dbReference type="ARBA" id="ARBA00022842"/>
    </source>
</evidence>
<keyword evidence="6 10" id="KW-0460">Magnesium</keyword>
<dbReference type="GO" id="GO:0009117">
    <property type="term" value="P:nucleotide metabolic process"/>
    <property type="evidence" value="ECO:0007669"/>
    <property type="project" value="UniProtKB-KW"/>
</dbReference>
<keyword evidence="3 10" id="KW-0479">Metal-binding</keyword>
<dbReference type="InterPro" id="IPR029001">
    <property type="entry name" value="ITPase-like_fam"/>
</dbReference>
<dbReference type="GO" id="GO:0035870">
    <property type="term" value="F:dITP diphosphatase activity"/>
    <property type="evidence" value="ECO:0007669"/>
    <property type="project" value="UniProtKB-UniRule"/>
</dbReference>
<dbReference type="GO" id="GO:0009146">
    <property type="term" value="P:purine nucleoside triphosphate catabolic process"/>
    <property type="evidence" value="ECO:0007669"/>
    <property type="project" value="UniProtKB-UniRule"/>
</dbReference>
<dbReference type="GO" id="GO:0000166">
    <property type="term" value="F:nucleotide binding"/>
    <property type="evidence" value="ECO:0007669"/>
    <property type="project" value="UniProtKB-KW"/>
</dbReference>
<sequence>MNKKYKDIVIATRNKKKKEEIMRLLRDVGMKVWSLADFPHIGPISEDGFTFDDNAIKKAKITAEETGMLSLADDSGLEVDALDGKPGIYSARYASEDASDNMNNRKLLDELKGVPFKKRFARYKCSVALAEPDGNVKVLRGDCFGFIGTVLRGNNGFGYDPLFIIPRYSKTVAELPAKIKDRISHRAKAIYQARRILLRHVDIIK</sequence>
<dbReference type="FunFam" id="3.90.950.10:FF:000001">
    <property type="entry name" value="dITP/XTP pyrophosphatase"/>
    <property type="match status" value="1"/>
</dbReference>
<name>A0A2J0LLQ0_9BACT</name>
<evidence type="ECO:0000256" key="11">
    <source>
        <dbReference type="RuleBase" id="RU003781"/>
    </source>
</evidence>
<comment type="function">
    <text evidence="10">Pyrophosphatase that catalyzes the hydrolysis of nucleoside triphosphates to their monophosphate derivatives, with a high preference for the non-canonical purine nucleotides XTP (xanthosine triphosphate), dITP (deoxyinosine triphosphate) and ITP. Seems to function as a house-cleaning enzyme that removes non-canonical purine nucleotides from the nucleotide pool, thus preventing their incorporation into DNA/RNA and avoiding chromosomal lesions.</text>
</comment>
<comment type="catalytic activity">
    <reaction evidence="8 10">
        <text>dITP + H2O = dIMP + diphosphate + H(+)</text>
        <dbReference type="Rhea" id="RHEA:28342"/>
        <dbReference type="ChEBI" id="CHEBI:15377"/>
        <dbReference type="ChEBI" id="CHEBI:15378"/>
        <dbReference type="ChEBI" id="CHEBI:33019"/>
        <dbReference type="ChEBI" id="CHEBI:61194"/>
        <dbReference type="ChEBI" id="CHEBI:61382"/>
        <dbReference type="EC" id="3.6.1.66"/>
    </reaction>
</comment>
<dbReference type="GO" id="GO:0036222">
    <property type="term" value="F:XTP diphosphatase activity"/>
    <property type="evidence" value="ECO:0007669"/>
    <property type="project" value="UniProtKB-UniRule"/>
</dbReference>
<accession>A0A2J0LLQ0</accession>
<comment type="caution">
    <text evidence="12">The sequence shown here is derived from an EMBL/GenBank/DDBJ whole genome shotgun (WGS) entry which is preliminary data.</text>
</comment>
<dbReference type="Proteomes" id="UP000231267">
    <property type="component" value="Unassembled WGS sequence"/>
</dbReference>
<evidence type="ECO:0000256" key="9">
    <source>
        <dbReference type="ARBA" id="ARBA00052017"/>
    </source>
</evidence>
<comment type="catalytic activity">
    <reaction evidence="10">
        <text>ITP + H2O = IMP + diphosphate + H(+)</text>
        <dbReference type="Rhea" id="RHEA:29399"/>
        <dbReference type="ChEBI" id="CHEBI:15377"/>
        <dbReference type="ChEBI" id="CHEBI:15378"/>
        <dbReference type="ChEBI" id="CHEBI:33019"/>
        <dbReference type="ChEBI" id="CHEBI:58053"/>
        <dbReference type="ChEBI" id="CHEBI:61402"/>
        <dbReference type="EC" id="3.6.1.66"/>
    </reaction>
</comment>
<feature type="binding site" evidence="10">
    <location>
        <begin position="12"/>
        <end position="17"/>
    </location>
    <ligand>
        <name>substrate</name>
    </ligand>
</feature>
<dbReference type="AlphaFoldDB" id="A0A2J0LLQ0"/>
<feature type="binding site" evidence="10">
    <location>
        <position position="180"/>
    </location>
    <ligand>
        <name>substrate</name>
    </ligand>
</feature>
<evidence type="ECO:0000256" key="10">
    <source>
        <dbReference type="HAMAP-Rule" id="MF_01405"/>
    </source>
</evidence>
<comment type="cofactor">
    <cofactor evidence="10">
        <name>Mg(2+)</name>
        <dbReference type="ChEBI" id="CHEBI:18420"/>
    </cofactor>
    <text evidence="10">Binds 1 Mg(2+) ion per subunit.</text>
</comment>
<organism evidence="12 13">
    <name type="scientific">Candidatus Taenaricola geysiri</name>
    <dbReference type="NCBI Taxonomy" id="1974752"/>
    <lineage>
        <taxon>Bacteria</taxon>
        <taxon>Pseudomonadati</taxon>
        <taxon>Candidatus Omnitrophota</taxon>
        <taxon>Candidatus Taenaricola</taxon>
    </lineage>
</organism>
<evidence type="ECO:0000256" key="3">
    <source>
        <dbReference type="ARBA" id="ARBA00022723"/>
    </source>
</evidence>
<dbReference type="InterPro" id="IPR020922">
    <property type="entry name" value="dITP/XTP_pyrophosphatase"/>
</dbReference>
<keyword evidence="4 10" id="KW-0547">Nucleotide-binding</keyword>
<evidence type="ECO:0000256" key="7">
    <source>
        <dbReference type="ARBA" id="ARBA00023080"/>
    </source>
</evidence>
<dbReference type="CDD" id="cd00515">
    <property type="entry name" value="HAM1"/>
    <property type="match status" value="1"/>
</dbReference>
<evidence type="ECO:0000256" key="2">
    <source>
        <dbReference type="ARBA" id="ARBA00011738"/>
    </source>
</evidence>
<comment type="subunit">
    <text evidence="2 10">Homodimer.</text>
</comment>
<dbReference type="EMBL" id="PFGP01000014">
    <property type="protein sequence ID" value="PIW66970.1"/>
    <property type="molecule type" value="Genomic_DNA"/>
</dbReference>
<protein>
    <recommendedName>
        <fullName evidence="10">dITP/XTP pyrophosphatase</fullName>
        <ecNumber evidence="10">3.6.1.66</ecNumber>
    </recommendedName>
    <alternativeName>
        <fullName evidence="10">Non-canonical purine NTP pyrophosphatase</fullName>
    </alternativeName>
    <alternativeName>
        <fullName evidence="10">Non-standard purine NTP pyrophosphatase</fullName>
    </alternativeName>
    <alternativeName>
        <fullName evidence="10">Nucleoside-triphosphate diphosphatase</fullName>
    </alternativeName>
    <alternativeName>
        <fullName evidence="10">Nucleoside-triphosphate pyrophosphatase</fullName>
        <shortName evidence="10">NTPase</shortName>
    </alternativeName>
</protein>
<proteinExistence type="inferred from homology"/>
<evidence type="ECO:0000256" key="8">
    <source>
        <dbReference type="ARBA" id="ARBA00051875"/>
    </source>
</evidence>
<feature type="binding site" evidence="10">
    <location>
        <position position="74"/>
    </location>
    <ligand>
        <name>Mg(2+)</name>
        <dbReference type="ChEBI" id="CHEBI:18420"/>
    </ligand>
</feature>
<dbReference type="NCBIfam" id="NF011397">
    <property type="entry name" value="PRK14822.1"/>
    <property type="match status" value="1"/>
</dbReference>
<dbReference type="GO" id="GO:0005829">
    <property type="term" value="C:cytosol"/>
    <property type="evidence" value="ECO:0007669"/>
    <property type="project" value="TreeGrafter"/>
</dbReference>